<dbReference type="Gene3D" id="2.30.110.10">
    <property type="entry name" value="Electron Transport, Fmn-binding Protein, Chain A"/>
    <property type="match status" value="1"/>
</dbReference>
<dbReference type="RefSeq" id="WP_160772762.1">
    <property type="nucleotide sequence ID" value="NZ_WTYV01000006.1"/>
</dbReference>
<proteinExistence type="predicted"/>
<dbReference type="Proteomes" id="UP000466966">
    <property type="component" value="Unassembled WGS sequence"/>
</dbReference>
<evidence type="ECO:0000313" key="3">
    <source>
        <dbReference type="EMBL" id="MXO72829.1"/>
    </source>
</evidence>
<dbReference type="InterPro" id="IPR012349">
    <property type="entry name" value="Split_barrel_FMN-bd"/>
</dbReference>
<accession>A0A844YZ50</accession>
<dbReference type="Pfam" id="PF01613">
    <property type="entry name" value="Flavin_Reduct"/>
    <property type="match status" value="1"/>
</dbReference>
<dbReference type="EMBL" id="WTYV01000006">
    <property type="protein sequence ID" value="MXO72829.1"/>
    <property type="molecule type" value="Genomic_DNA"/>
</dbReference>
<dbReference type="PANTHER" id="PTHR30466:SF1">
    <property type="entry name" value="FMN REDUCTASE (NADH) RUTF"/>
    <property type="match status" value="1"/>
</dbReference>
<comment type="caution">
    <text evidence="3">The sequence shown here is derived from an EMBL/GenBank/DDBJ whole genome shotgun (WGS) entry which is preliminary data.</text>
</comment>
<name>A0A844YZ50_9SPHN</name>
<evidence type="ECO:0000259" key="2">
    <source>
        <dbReference type="SMART" id="SM00903"/>
    </source>
</evidence>
<dbReference type="SMART" id="SM00903">
    <property type="entry name" value="Flavin_Reduct"/>
    <property type="match status" value="1"/>
</dbReference>
<sequence>MSTLTAPATAGMATEGFRQALRRFASGVTVVASVAPDGTPRGIVMTAVMSLSFDPPSMLIAINRTASLLPAVEHSGRFSINVLGSESRDWCQAFATSDVAARFAAGDWALDDAGVPVLRDALASIVCDVDQAEPFGSHMVIRGLVRATHFRQDADGLIYLDGRYARSHTFD</sequence>
<dbReference type="GO" id="GO:0042602">
    <property type="term" value="F:riboflavin reductase (NADPH) activity"/>
    <property type="evidence" value="ECO:0007669"/>
    <property type="project" value="TreeGrafter"/>
</dbReference>
<dbReference type="InterPro" id="IPR050268">
    <property type="entry name" value="NADH-dep_flavin_reductase"/>
</dbReference>
<dbReference type="OrthoDB" id="9789254at2"/>
<dbReference type="GO" id="GO:0010181">
    <property type="term" value="F:FMN binding"/>
    <property type="evidence" value="ECO:0007669"/>
    <property type="project" value="InterPro"/>
</dbReference>
<dbReference type="AlphaFoldDB" id="A0A844YZ50"/>
<keyword evidence="4" id="KW-1185">Reference proteome</keyword>
<protein>
    <submittedName>
        <fullName evidence="3">Flavin reductase</fullName>
    </submittedName>
</protein>
<organism evidence="3 4">
    <name type="scientific">Alteraurantiacibacter buctensis</name>
    <dbReference type="NCBI Taxonomy" id="1503981"/>
    <lineage>
        <taxon>Bacteria</taxon>
        <taxon>Pseudomonadati</taxon>
        <taxon>Pseudomonadota</taxon>
        <taxon>Alphaproteobacteria</taxon>
        <taxon>Sphingomonadales</taxon>
        <taxon>Erythrobacteraceae</taxon>
        <taxon>Alteraurantiacibacter</taxon>
    </lineage>
</organism>
<dbReference type="PANTHER" id="PTHR30466">
    <property type="entry name" value="FLAVIN REDUCTASE"/>
    <property type="match status" value="1"/>
</dbReference>
<reference evidence="3 4" key="1">
    <citation type="submission" date="2019-12" db="EMBL/GenBank/DDBJ databases">
        <title>Genomic-based taxomic classification of the family Erythrobacteraceae.</title>
        <authorList>
            <person name="Xu L."/>
        </authorList>
    </citation>
    <scope>NUCLEOTIDE SEQUENCE [LARGE SCALE GENOMIC DNA]</scope>
    <source>
        <strain evidence="3 4">M0322</strain>
    </source>
</reference>
<dbReference type="InterPro" id="IPR002563">
    <property type="entry name" value="Flavin_Rdtase-like_dom"/>
</dbReference>
<evidence type="ECO:0000256" key="1">
    <source>
        <dbReference type="ARBA" id="ARBA00023002"/>
    </source>
</evidence>
<gene>
    <name evidence="3" type="ORF">GRI99_14445</name>
</gene>
<evidence type="ECO:0000313" key="4">
    <source>
        <dbReference type="Proteomes" id="UP000466966"/>
    </source>
</evidence>
<dbReference type="SUPFAM" id="SSF50475">
    <property type="entry name" value="FMN-binding split barrel"/>
    <property type="match status" value="1"/>
</dbReference>
<keyword evidence="1" id="KW-0560">Oxidoreductase</keyword>
<feature type="domain" description="Flavin reductase like" evidence="2">
    <location>
        <begin position="21"/>
        <end position="166"/>
    </location>
</feature>